<feature type="domain" description="C2H2-type" evidence="11">
    <location>
        <begin position="540"/>
        <end position="569"/>
    </location>
</feature>
<evidence type="ECO:0000256" key="9">
    <source>
        <dbReference type="ARBA" id="ARBA00023242"/>
    </source>
</evidence>
<evidence type="ECO:0000256" key="1">
    <source>
        <dbReference type="ARBA" id="ARBA00004123"/>
    </source>
</evidence>
<keyword evidence="4 10" id="KW-0863">Zinc-finger</keyword>
<dbReference type="GO" id="GO:0000981">
    <property type="term" value="F:DNA-binding transcription factor activity, RNA polymerase II-specific"/>
    <property type="evidence" value="ECO:0007669"/>
    <property type="project" value="TreeGrafter"/>
</dbReference>
<evidence type="ECO:0000256" key="2">
    <source>
        <dbReference type="ARBA" id="ARBA00022723"/>
    </source>
</evidence>
<dbReference type="STRING" id="139825.A0A401GWK7"/>
<dbReference type="GO" id="GO:0008270">
    <property type="term" value="F:zinc ion binding"/>
    <property type="evidence" value="ECO:0007669"/>
    <property type="project" value="UniProtKB-KW"/>
</dbReference>
<dbReference type="FunFam" id="3.30.160.60:FF:000125">
    <property type="entry name" value="Putative zinc finger protein 143"/>
    <property type="match status" value="1"/>
</dbReference>
<dbReference type="Gene3D" id="3.30.160.60">
    <property type="entry name" value="Classic Zinc Finger"/>
    <property type="match status" value="7"/>
</dbReference>
<proteinExistence type="predicted"/>
<dbReference type="SMART" id="SM00355">
    <property type="entry name" value="ZnF_C2H2"/>
    <property type="match status" value="7"/>
</dbReference>
<dbReference type="PROSITE" id="PS00028">
    <property type="entry name" value="ZINC_FINGER_C2H2_1"/>
    <property type="match status" value="6"/>
</dbReference>
<dbReference type="OrthoDB" id="3437960at2759"/>
<dbReference type="AlphaFoldDB" id="A0A401GWK7"/>
<dbReference type="InParanoid" id="A0A401GWK7"/>
<keyword evidence="6" id="KW-0805">Transcription regulation</keyword>
<feature type="domain" description="C2H2-type" evidence="11">
    <location>
        <begin position="445"/>
        <end position="475"/>
    </location>
</feature>
<feature type="domain" description="C2H2-type" evidence="11">
    <location>
        <begin position="598"/>
        <end position="627"/>
    </location>
</feature>
<sequence>MGASSESAPLSPTNFFLHPLSIATSRYSPPPHSPCFSSASSTVSFSRYQQFSALRTTNEAVLEAMADPRFRSSTSSDPVCHCAEHGGVAPLACEECVQECADAPCTVGLTPECTDQCVVVPCNDAHHQDPPCNENHRANEPCHDGADCTSLEDFFECCTDFHEYFSQPRSFPTDVAPNTPGFTWDTATLEALLCGSPGADPRMSRSQAGSSSNPPLFPHIIPNASIHPSPATAPQKSQGLTEPMTQHLHHQPPLYLPSAEVQVPQTQENQSSAMKCMWGNCSETFTSLSELVGHVNLTHLRLPSPLPAESLSSVPIPAPKSAQALQQAVAANMDPNSLSCMWADCQVYPTPQSIPGPSTRNAVNSVMEVLASHLLEHHLGLPTRSSKQDETLGTFSLTSNISPLSTPDAHSMTTAPSAPILAPASPMHGPPTPLPEHDCSAPSSHICGWEGCGQSFSSCEDLTVHITATHVGGGKAHYDCHWEACSRHGEHGFASKQKILRHLQSHTGHRPFQCKICSQNFSEAATLAQHMRRHTQEKPYACDFPGCGKAFAITGALTIHKRTHNGHRPFKCTYCERAFAESSNLSKHLRTHTGARPYQCTEPDCAKSFARPDQLSRHMNVHRKKSVDETASPIAVVAL</sequence>
<evidence type="ECO:0000256" key="10">
    <source>
        <dbReference type="PROSITE-ProRule" id="PRU00042"/>
    </source>
</evidence>
<dbReference type="Pfam" id="PF00096">
    <property type="entry name" value="zf-C2H2"/>
    <property type="match status" value="3"/>
</dbReference>
<evidence type="ECO:0000256" key="5">
    <source>
        <dbReference type="ARBA" id="ARBA00022833"/>
    </source>
</evidence>
<dbReference type="FunFam" id="3.30.160.60:FF:000032">
    <property type="entry name" value="Krueppel-like factor 4"/>
    <property type="match status" value="1"/>
</dbReference>
<evidence type="ECO:0000313" key="13">
    <source>
        <dbReference type="Proteomes" id="UP000287166"/>
    </source>
</evidence>
<evidence type="ECO:0000256" key="3">
    <source>
        <dbReference type="ARBA" id="ARBA00022737"/>
    </source>
</evidence>
<feature type="domain" description="C2H2-type" evidence="11">
    <location>
        <begin position="512"/>
        <end position="539"/>
    </location>
</feature>
<dbReference type="PANTHER" id="PTHR19818:SF139">
    <property type="entry name" value="PAIR-RULE PROTEIN ODD-PAIRED"/>
    <property type="match status" value="1"/>
</dbReference>
<dbReference type="FunFam" id="3.30.160.60:FF:000325">
    <property type="entry name" value="ZFP90 zinc finger protein"/>
    <property type="match status" value="1"/>
</dbReference>
<feature type="domain" description="C2H2-type" evidence="11">
    <location>
        <begin position="483"/>
        <end position="511"/>
    </location>
</feature>
<keyword evidence="8" id="KW-0804">Transcription</keyword>
<keyword evidence="2" id="KW-0479">Metal-binding</keyword>
<keyword evidence="9" id="KW-0539">Nucleus</keyword>
<comment type="subcellular location">
    <subcellularLocation>
        <location evidence="1">Nucleus</location>
    </subcellularLocation>
</comment>
<dbReference type="InterPro" id="IPR050329">
    <property type="entry name" value="GLI_C2H2-zinc-finger"/>
</dbReference>
<evidence type="ECO:0000256" key="4">
    <source>
        <dbReference type="ARBA" id="ARBA00022771"/>
    </source>
</evidence>
<dbReference type="EMBL" id="BFAD01000009">
    <property type="protein sequence ID" value="GBE86608.1"/>
    <property type="molecule type" value="Genomic_DNA"/>
</dbReference>
<feature type="domain" description="C2H2-type" evidence="11">
    <location>
        <begin position="570"/>
        <end position="597"/>
    </location>
</feature>
<dbReference type="InterPro" id="IPR036236">
    <property type="entry name" value="Znf_C2H2_sf"/>
</dbReference>
<dbReference type="GO" id="GO:0045944">
    <property type="term" value="P:positive regulation of transcription by RNA polymerase II"/>
    <property type="evidence" value="ECO:0007669"/>
    <property type="project" value="UniProtKB-ARBA"/>
</dbReference>
<keyword evidence="13" id="KW-1185">Reference proteome</keyword>
<dbReference type="Proteomes" id="UP000287166">
    <property type="component" value="Unassembled WGS sequence"/>
</dbReference>
<dbReference type="RefSeq" id="XP_027617521.1">
    <property type="nucleotide sequence ID" value="XM_027761720.1"/>
</dbReference>
<dbReference type="SUPFAM" id="SSF57667">
    <property type="entry name" value="beta-beta-alpha zinc fingers"/>
    <property type="match status" value="5"/>
</dbReference>
<gene>
    <name evidence="12" type="ORF">SCP_0904870</name>
</gene>
<dbReference type="FunFam" id="3.30.160.60:FF:000100">
    <property type="entry name" value="Zinc finger 45-like"/>
    <property type="match status" value="1"/>
</dbReference>
<dbReference type="PROSITE" id="PS50157">
    <property type="entry name" value="ZINC_FINGER_C2H2_2"/>
    <property type="match status" value="6"/>
</dbReference>
<accession>A0A401GWK7</accession>
<evidence type="ECO:0000313" key="12">
    <source>
        <dbReference type="EMBL" id="GBE86608.1"/>
    </source>
</evidence>
<name>A0A401GWK7_9APHY</name>
<dbReference type="InterPro" id="IPR013087">
    <property type="entry name" value="Znf_C2H2_type"/>
</dbReference>
<protein>
    <recommendedName>
        <fullName evidence="11">C2H2-type domain-containing protein</fullName>
    </recommendedName>
</protein>
<keyword evidence="5" id="KW-0862">Zinc</keyword>
<dbReference type="GO" id="GO:0005634">
    <property type="term" value="C:nucleus"/>
    <property type="evidence" value="ECO:0007669"/>
    <property type="project" value="UniProtKB-SubCell"/>
</dbReference>
<reference evidence="12 13" key="1">
    <citation type="journal article" date="2018" name="Sci. Rep.">
        <title>Genome sequence of the cauliflower mushroom Sparassis crispa (Hanabiratake) and its association with beneficial usage.</title>
        <authorList>
            <person name="Kiyama R."/>
            <person name="Furutani Y."/>
            <person name="Kawaguchi K."/>
            <person name="Nakanishi T."/>
        </authorList>
    </citation>
    <scope>NUCLEOTIDE SEQUENCE [LARGE SCALE GENOMIC DNA]</scope>
</reference>
<evidence type="ECO:0000256" key="7">
    <source>
        <dbReference type="ARBA" id="ARBA00023125"/>
    </source>
</evidence>
<dbReference type="PANTHER" id="PTHR19818">
    <property type="entry name" value="ZINC FINGER PROTEIN ZIC AND GLI"/>
    <property type="match status" value="1"/>
</dbReference>
<keyword evidence="7" id="KW-0238">DNA-binding</keyword>
<evidence type="ECO:0000259" key="11">
    <source>
        <dbReference type="PROSITE" id="PS50157"/>
    </source>
</evidence>
<organism evidence="12 13">
    <name type="scientific">Sparassis crispa</name>
    <dbReference type="NCBI Taxonomy" id="139825"/>
    <lineage>
        <taxon>Eukaryota</taxon>
        <taxon>Fungi</taxon>
        <taxon>Dikarya</taxon>
        <taxon>Basidiomycota</taxon>
        <taxon>Agaricomycotina</taxon>
        <taxon>Agaricomycetes</taxon>
        <taxon>Polyporales</taxon>
        <taxon>Sparassidaceae</taxon>
        <taxon>Sparassis</taxon>
    </lineage>
</organism>
<keyword evidence="3" id="KW-0677">Repeat</keyword>
<evidence type="ECO:0000256" key="6">
    <source>
        <dbReference type="ARBA" id="ARBA00023015"/>
    </source>
</evidence>
<dbReference type="GeneID" id="38783525"/>
<evidence type="ECO:0000256" key="8">
    <source>
        <dbReference type="ARBA" id="ARBA00023163"/>
    </source>
</evidence>
<comment type="caution">
    <text evidence="12">The sequence shown here is derived from an EMBL/GenBank/DDBJ whole genome shotgun (WGS) entry which is preliminary data.</text>
</comment>
<dbReference type="GO" id="GO:0000978">
    <property type="term" value="F:RNA polymerase II cis-regulatory region sequence-specific DNA binding"/>
    <property type="evidence" value="ECO:0007669"/>
    <property type="project" value="UniProtKB-ARBA"/>
</dbReference>